<accession>A0A2G2VDN4</accession>
<dbReference type="Gene3D" id="3.30.360.10">
    <property type="entry name" value="Dihydrodipicolinate Reductase, domain 2"/>
    <property type="match status" value="1"/>
</dbReference>
<dbReference type="InterPro" id="IPR036291">
    <property type="entry name" value="NAD(P)-bd_dom_sf"/>
</dbReference>
<evidence type="ECO:0000313" key="5">
    <source>
        <dbReference type="Proteomes" id="UP000224567"/>
    </source>
</evidence>
<dbReference type="STRING" id="33114.A0A2G2VDN4"/>
<dbReference type="EMBL" id="MLFT02000012">
    <property type="protein sequence ID" value="PHT31039.1"/>
    <property type="molecule type" value="Genomic_DNA"/>
</dbReference>
<dbReference type="GO" id="GO:0000166">
    <property type="term" value="F:nucleotide binding"/>
    <property type="evidence" value="ECO:0007669"/>
    <property type="project" value="InterPro"/>
</dbReference>
<dbReference type="PANTHER" id="PTHR46368">
    <property type="match status" value="1"/>
</dbReference>
<dbReference type="SUPFAM" id="SSF55347">
    <property type="entry name" value="Glyceraldehyde-3-phosphate dehydrogenase-like, C-terminal domain"/>
    <property type="match status" value="1"/>
</dbReference>
<organism evidence="4 5">
    <name type="scientific">Capsicum baccatum</name>
    <name type="common">Peruvian pepper</name>
    <dbReference type="NCBI Taxonomy" id="33114"/>
    <lineage>
        <taxon>Eukaryota</taxon>
        <taxon>Viridiplantae</taxon>
        <taxon>Streptophyta</taxon>
        <taxon>Embryophyta</taxon>
        <taxon>Tracheophyta</taxon>
        <taxon>Spermatophyta</taxon>
        <taxon>Magnoliopsida</taxon>
        <taxon>eudicotyledons</taxon>
        <taxon>Gunneridae</taxon>
        <taxon>Pentapetalae</taxon>
        <taxon>asterids</taxon>
        <taxon>lamiids</taxon>
        <taxon>Solanales</taxon>
        <taxon>Solanaceae</taxon>
        <taxon>Solanoideae</taxon>
        <taxon>Capsiceae</taxon>
        <taxon>Capsicum</taxon>
    </lineage>
</organism>
<dbReference type="InterPro" id="IPR000683">
    <property type="entry name" value="Gfo/Idh/MocA-like_OxRdtase_N"/>
</dbReference>
<dbReference type="Pfam" id="PF22725">
    <property type="entry name" value="GFO_IDH_MocA_C3"/>
    <property type="match status" value="1"/>
</dbReference>
<evidence type="ECO:0000259" key="3">
    <source>
        <dbReference type="Pfam" id="PF22725"/>
    </source>
</evidence>
<comment type="caution">
    <text evidence="4">The sequence shown here is derived from an EMBL/GenBank/DDBJ whole genome shotgun (WGS) entry which is preliminary data.</text>
</comment>
<feature type="domain" description="GFO/IDH/MocA-like oxidoreductase" evidence="3">
    <location>
        <begin position="145"/>
        <end position="262"/>
    </location>
</feature>
<dbReference type="Proteomes" id="UP000224567">
    <property type="component" value="Unassembled WGS sequence"/>
</dbReference>
<evidence type="ECO:0000259" key="2">
    <source>
        <dbReference type="Pfam" id="PF01408"/>
    </source>
</evidence>
<name>A0A2G2VDN4_CAPBA</name>
<dbReference type="SUPFAM" id="SSF51735">
    <property type="entry name" value="NAD(P)-binding Rossmann-fold domains"/>
    <property type="match status" value="1"/>
</dbReference>
<dbReference type="InterPro" id="IPR055170">
    <property type="entry name" value="GFO_IDH_MocA-like_dom"/>
</dbReference>
<evidence type="ECO:0000313" key="4">
    <source>
        <dbReference type="EMBL" id="PHT31039.1"/>
    </source>
</evidence>
<dbReference type="OrthoDB" id="2129491at2759"/>
<feature type="domain" description="Gfo/Idh/MocA-like oxidoreductase N-terminal" evidence="2">
    <location>
        <begin position="8"/>
        <end position="128"/>
    </location>
</feature>
<evidence type="ECO:0000256" key="1">
    <source>
        <dbReference type="ARBA" id="ARBA00010928"/>
    </source>
</evidence>
<dbReference type="AlphaFoldDB" id="A0A2G2VDN4"/>
<dbReference type="Pfam" id="PF01408">
    <property type="entry name" value="GFO_IDH_MocA"/>
    <property type="match status" value="1"/>
</dbReference>
<dbReference type="Gene3D" id="3.40.50.720">
    <property type="entry name" value="NAD(P)-binding Rossmann-like Domain"/>
    <property type="match status" value="1"/>
</dbReference>
<sequence>MSNSETPIHFGIIGCAEIARKVSRAIYLSPNSTLHAIASRSIEKANNFAIKNNLLSNSLKIYGSYSELLDDPLVDAVYMPLPTSLHLHWAICAAEKKKHLLLEKPTALNVEELDKIVDACEKNGVQFMDASMWYHHPRTCKMMEMILDSKLFGHVKAIHSSSSYSPGQEFLENDIRVKPGLDGLGALGDAGWYCIGAILWAMNQTLPTTVTALPGVARNSAGVILTCSASLYWEKEETVATFYCSFVSHETMDLRVYGSNGTCYLYDFIIPFDENSASFNFTSGAKFVDLHIGWNMKPQVVEVASQLPQEALMIQEFASLVKAIKVSTNKPESKWPRTSRLTQLVLDAVNKSIDTGLQPVHM</sequence>
<keyword evidence="5" id="KW-1185">Reference proteome</keyword>
<proteinExistence type="inferred from homology"/>
<reference evidence="4 5" key="1">
    <citation type="journal article" date="2017" name="Genome Biol.">
        <title>New reference genome sequences of hot pepper reveal the massive evolution of plant disease-resistance genes by retroduplication.</title>
        <authorList>
            <person name="Kim S."/>
            <person name="Park J."/>
            <person name="Yeom S.I."/>
            <person name="Kim Y.M."/>
            <person name="Seo E."/>
            <person name="Kim K.T."/>
            <person name="Kim M.S."/>
            <person name="Lee J.M."/>
            <person name="Cheong K."/>
            <person name="Shin H.S."/>
            <person name="Kim S.B."/>
            <person name="Han K."/>
            <person name="Lee J."/>
            <person name="Park M."/>
            <person name="Lee H.A."/>
            <person name="Lee H.Y."/>
            <person name="Lee Y."/>
            <person name="Oh S."/>
            <person name="Lee J.H."/>
            <person name="Choi E."/>
            <person name="Choi E."/>
            <person name="Lee S.E."/>
            <person name="Jeon J."/>
            <person name="Kim H."/>
            <person name="Choi G."/>
            <person name="Song H."/>
            <person name="Lee J."/>
            <person name="Lee S.C."/>
            <person name="Kwon J.K."/>
            <person name="Lee H.Y."/>
            <person name="Koo N."/>
            <person name="Hong Y."/>
            <person name="Kim R.W."/>
            <person name="Kang W.H."/>
            <person name="Huh J.H."/>
            <person name="Kang B.C."/>
            <person name="Yang T.J."/>
            <person name="Lee Y.H."/>
            <person name="Bennetzen J.L."/>
            <person name="Choi D."/>
        </authorList>
    </citation>
    <scope>NUCLEOTIDE SEQUENCE [LARGE SCALE GENOMIC DNA]</scope>
    <source>
        <strain evidence="5">cv. PBC81</strain>
    </source>
</reference>
<gene>
    <name evidence="4" type="ORF">CQW23_27376</name>
</gene>
<protein>
    <submittedName>
        <fullName evidence="4">Uncharacterized protein</fullName>
    </submittedName>
</protein>
<dbReference type="PANTHER" id="PTHR46368:SF7">
    <property type="entry name" value="GFO_IDH_MOCA-LIKE OXIDOREDUCTASE N-TERMINAL DOMAIN-CONTAINING PROTEIN"/>
    <property type="match status" value="1"/>
</dbReference>
<comment type="similarity">
    <text evidence="1">Belongs to the Gfo/Idh/MocA family.</text>
</comment>
<reference evidence="5" key="2">
    <citation type="journal article" date="2017" name="J. Anim. Genet.">
        <title>Multiple reference genome sequences of hot pepper reveal the massive evolution of plant disease resistance genes by retroduplication.</title>
        <authorList>
            <person name="Kim S."/>
            <person name="Park J."/>
            <person name="Yeom S.-I."/>
            <person name="Kim Y.-M."/>
            <person name="Seo E."/>
            <person name="Kim K.-T."/>
            <person name="Kim M.-S."/>
            <person name="Lee J.M."/>
            <person name="Cheong K."/>
            <person name="Shin H.-S."/>
            <person name="Kim S.-B."/>
            <person name="Han K."/>
            <person name="Lee J."/>
            <person name="Park M."/>
            <person name="Lee H.-A."/>
            <person name="Lee H.-Y."/>
            <person name="Lee Y."/>
            <person name="Oh S."/>
            <person name="Lee J.H."/>
            <person name="Choi E."/>
            <person name="Choi E."/>
            <person name="Lee S.E."/>
            <person name="Jeon J."/>
            <person name="Kim H."/>
            <person name="Choi G."/>
            <person name="Song H."/>
            <person name="Lee J."/>
            <person name="Lee S.-C."/>
            <person name="Kwon J.-K."/>
            <person name="Lee H.-Y."/>
            <person name="Koo N."/>
            <person name="Hong Y."/>
            <person name="Kim R.W."/>
            <person name="Kang W.-H."/>
            <person name="Huh J.H."/>
            <person name="Kang B.-C."/>
            <person name="Yang T.-J."/>
            <person name="Lee Y.-H."/>
            <person name="Bennetzen J.L."/>
            <person name="Choi D."/>
        </authorList>
    </citation>
    <scope>NUCLEOTIDE SEQUENCE [LARGE SCALE GENOMIC DNA]</scope>
    <source>
        <strain evidence="5">cv. PBC81</strain>
    </source>
</reference>